<feature type="compositionally biased region" description="Polar residues" evidence="6">
    <location>
        <begin position="507"/>
        <end position="520"/>
    </location>
</feature>
<evidence type="ECO:0000256" key="2">
    <source>
        <dbReference type="ARBA" id="ARBA00022614"/>
    </source>
</evidence>
<dbReference type="GeneID" id="27689769"/>
<dbReference type="PANTHER" id="PTHR45973:SF9">
    <property type="entry name" value="LEUCINE-RICH REPEAT-CONTAINING PROTEIN 46"/>
    <property type="match status" value="1"/>
</dbReference>
<feature type="region of interest" description="Disordered" evidence="6">
    <location>
        <begin position="29"/>
        <end position="53"/>
    </location>
</feature>
<dbReference type="InParanoid" id="A0A0L0HA55"/>
<comment type="subcellular location">
    <subcellularLocation>
        <location evidence="1">Cell projection</location>
        <location evidence="1">Cilium</location>
    </subcellularLocation>
</comment>
<name>A0A0L0HA55_SPIPD</name>
<gene>
    <name evidence="7" type="ORF">SPPG_06471</name>
</gene>
<feature type="region of interest" description="Disordered" evidence="6">
    <location>
        <begin position="500"/>
        <end position="550"/>
    </location>
</feature>
<dbReference type="PROSITE" id="PS51450">
    <property type="entry name" value="LRR"/>
    <property type="match status" value="1"/>
</dbReference>
<feature type="region of interest" description="Disordered" evidence="6">
    <location>
        <begin position="612"/>
        <end position="644"/>
    </location>
</feature>
<dbReference type="AlphaFoldDB" id="A0A0L0HA55"/>
<sequence>MLQEYISASEALWAILDETTGIRPIVHKHEITEVPQERTSPGKTSTSKSSSSIKPLNIVECGHDCHTTYLDGHLPPLPGSDPGKKHLPKTEHKMNWNKSHHKAQLVLSDVSDEEEEGIFLDPEVDPWAEADLSWSDEAPTLKKLYMSQRQWPRKKRTASQMDFSKESILGYFRTLRLHDRKIGYIDRDIMKMRNLEELSLTGNWIDHVNSLPTRLQILHLNANRLSKCPNVSALQQLVHLGIGYNSIASFLDVELRPESPPKSSSANPRPRKLSPLSGSKPSTTLGWLPPSLKSLDASWNAISDLNETLEVLEQLPSLKILALTGNPAFLLPKYRASAISRLPGLVSLDDTWVTAEERTTSLRIVREDARDEVCISFGIHTLTGFSIPESVIPEDPKQPLDEYTFQLRIVLERFNGYAISTPAVSPPQRVHQPPDKPHKSGKGKGGDVQPPEPEVHLVDFAFVQEIEFPIGKQLRDALWDGVTVILSRNRVAYVRKDDLAPDENDTSTRPDSSAATSRRPSLSGKKGGSQAGRKPAKAAKGRKGAKEDEAANWRPVIAERTDIGLCRVSTKPFLDGENVIEQECDLTIPVKDSHSPTSSTVVGTVHLSFRLNPLTEERAGGPSDENDAPDGVRLGHGHESTEEE</sequence>
<feature type="compositionally biased region" description="Low complexity" evidence="6">
    <location>
        <begin position="39"/>
        <end position="53"/>
    </location>
</feature>
<dbReference type="PANTHER" id="PTHR45973">
    <property type="entry name" value="PROTEIN PHOSPHATASE 1 REGULATORY SUBUNIT SDS22-RELATED"/>
    <property type="match status" value="1"/>
</dbReference>
<feature type="compositionally biased region" description="Basic residues" evidence="6">
    <location>
        <begin position="534"/>
        <end position="543"/>
    </location>
</feature>
<dbReference type="SUPFAM" id="SSF52058">
    <property type="entry name" value="L domain-like"/>
    <property type="match status" value="1"/>
</dbReference>
<keyword evidence="8" id="KW-1185">Reference proteome</keyword>
<feature type="region of interest" description="Disordered" evidence="6">
    <location>
        <begin position="422"/>
        <end position="452"/>
    </location>
</feature>
<dbReference type="STRING" id="645134.A0A0L0HA55"/>
<dbReference type="Proteomes" id="UP000053201">
    <property type="component" value="Unassembled WGS sequence"/>
</dbReference>
<organism evidence="7 8">
    <name type="scientific">Spizellomyces punctatus (strain DAOM BR117)</name>
    <dbReference type="NCBI Taxonomy" id="645134"/>
    <lineage>
        <taxon>Eukaryota</taxon>
        <taxon>Fungi</taxon>
        <taxon>Fungi incertae sedis</taxon>
        <taxon>Chytridiomycota</taxon>
        <taxon>Chytridiomycota incertae sedis</taxon>
        <taxon>Chytridiomycetes</taxon>
        <taxon>Spizellomycetales</taxon>
        <taxon>Spizellomycetaceae</taxon>
        <taxon>Spizellomyces</taxon>
    </lineage>
</organism>
<evidence type="ECO:0000256" key="5">
    <source>
        <dbReference type="ARBA" id="ARBA00023273"/>
    </source>
</evidence>
<dbReference type="EMBL" id="KQ257461">
    <property type="protein sequence ID" value="KNC98057.1"/>
    <property type="molecule type" value="Genomic_DNA"/>
</dbReference>
<keyword evidence="5" id="KW-0966">Cell projection</keyword>
<dbReference type="OrthoDB" id="433501at2759"/>
<evidence type="ECO:0000313" key="8">
    <source>
        <dbReference type="Proteomes" id="UP000053201"/>
    </source>
</evidence>
<dbReference type="RefSeq" id="XP_016606097.1">
    <property type="nucleotide sequence ID" value="XM_016754673.1"/>
</dbReference>
<keyword evidence="2" id="KW-0433">Leucine-rich repeat</keyword>
<reference evidence="7 8" key="1">
    <citation type="submission" date="2009-08" db="EMBL/GenBank/DDBJ databases">
        <title>The Genome Sequence of Spizellomyces punctatus strain DAOM BR117.</title>
        <authorList>
            <consortium name="The Broad Institute Genome Sequencing Platform"/>
            <person name="Russ C."/>
            <person name="Cuomo C."/>
            <person name="Shea T."/>
            <person name="Young S.K."/>
            <person name="Zeng Q."/>
            <person name="Koehrsen M."/>
            <person name="Haas B."/>
            <person name="Borodovsky M."/>
            <person name="Guigo R."/>
            <person name="Alvarado L."/>
            <person name="Berlin A."/>
            <person name="Bochicchio J."/>
            <person name="Borenstein D."/>
            <person name="Chapman S."/>
            <person name="Chen Z."/>
            <person name="Engels R."/>
            <person name="Freedman E."/>
            <person name="Gellesch M."/>
            <person name="Goldberg J."/>
            <person name="Griggs A."/>
            <person name="Gujja S."/>
            <person name="Heiman D."/>
            <person name="Hepburn T."/>
            <person name="Howarth C."/>
            <person name="Jen D."/>
            <person name="Larson L."/>
            <person name="Lewis B."/>
            <person name="Mehta T."/>
            <person name="Park D."/>
            <person name="Pearson M."/>
            <person name="Roberts A."/>
            <person name="Saif S."/>
            <person name="Shenoy N."/>
            <person name="Sisk P."/>
            <person name="Stolte C."/>
            <person name="Sykes S."/>
            <person name="Thomson T."/>
            <person name="Walk T."/>
            <person name="White J."/>
            <person name="Yandava C."/>
            <person name="Burger G."/>
            <person name="Gray M.W."/>
            <person name="Holland P.W.H."/>
            <person name="King N."/>
            <person name="Lang F.B.F."/>
            <person name="Roger A.J."/>
            <person name="Ruiz-Trillo I."/>
            <person name="Lander E."/>
            <person name="Nusbaum C."/>
        </authorList>
    </citation>
    <scope>NUCLEOTIDE SEQUENCE [LARGE SCALE GENOMIC DNA]</scope>
    <source>
        <strain evidence="7 8">DAOM BR117</strain>
    </source>
</reference>
<evidence type="ECO:0000256" key="4">
    <source>
        <dbReference type="ARBA" id="ARBA00023069"/>
    </source>
</evidence>
<keyword evidence="4" id="KW-0969">Cilium</keyword>
<feature type="region of interest" description="Disordered" evidence="6">
    <location>
        <begin position="258"/>
        <end position="285"/>
    </location>
</feature>
<dbReference type="InterPro" id="IPR050576">
    <property type="entry name" value="Cilia_flagella_integrity"/>
</dbReference>
<evidence type="ECO:0000313" key="7">
    <source>
        <dbReference type="EMBL" id="KNC98057.1"/>
    </source>
</evidence>
<keyword evidence="3" id="KW-0677">Repeat</keyword>
<protein>
    <submittedName>
        <fullName evidence="7">Uncharacterized protein</fullName>
    </submittedName>
</protein>
<accession>A0A0L0HA55</accession>
<dbReference type="InterPro" id="IPR032675">
    <property type="entry name" value="LRR_dom_sf"/>
</dbReference>
<proteinExistence type="predicted"/>
<dbReference type="eggNOG" id="KOG0531">
    <property type="taxonomic scope" value="Eukaryota"/>
</dbReference>
<feature type="compositionally biased region" description="Polar residues" evidence="6">
    <location>
        <begin position="276"/>
        <end position="285"/>
    </location>
</feature>
<dbReference type="Gene3D" id="3.80.10.10">
    <property type="entry name" value="Ribonuclease Inhibitor"/>
    <property type="match status" value="2"/>
</dbReference>
<evidence type="ECO:0000256" key="1">
    <source>
        <dbReference type="ARBA" id="ARBA00004138"/>
    </source>
</evidence>
<evidence type="ECO:0000256" key="3">
    <source>
        <dbReference type="ARBA" id="ARBA00022737"/>
    </source>
</evidence>
<evidence type="ECO:0000256" key="6">
    <source>
        <dbReference type="SAM" id="MobiDB-lite"/>
    </source>
</evidence>
<dbReference type="InterPro" id="IPR001611">
    <property type="entry name" value="Leu-rich_rpt"/>
</dbReference>
<dbReference type="VEuPathDB" id="FungiDB:SPPG_06471"/>